<reference evidence="3" key="1">
    <citation type="journal article" date="2019" name="Int. J. Syst. Evol. Microbiol.">
        <title>The Global Catalogue of Microorganisms (GCM) 10K type strain sequencing project: providing services to taxonomists for standard genome sequencing and annotation.</title>
        <authorList>
            <consortium name="The Broad Institute Genomics Platform"/>
            <consortium name="The Broad Institute Genome Sequencing Center for Infectious Disease"/>
            <person name="Wu L."/>
            <person name="Ma J."/>
        </authorList>
    </citation>
    <scope>NUCLEOTIDE SEQUENCE [LARGE SCALE GENOMIC DNA]</scope>
    <source>
        <strain evidence="3">JCM 16898</strain>
    </source>
</reference>
<name>A0ABP6XQ47_9PSEU</name>
<feature type="region of interest" description="Disordered" evidence="1">
    <location>
        <begin position="1"/>
        <end position="78"/>
    </location>
</feature>
<gene>
    <name evidence="2" type="ORF">GCM10022222_63250</name>
</gene>
<dbReference type="Proteomes" id="UP001500689">
    <property type="component" value="Unassembled WGS sequence"/>
</dbReference>
<evidence type="ECO:0000256" key="1">
    <source>
        <dbReference type="SAM" id="MobiDB-lite"/>
    </source>
</evidence>
<sequence length="78" mass="7825">MVTGSAPLGKDKVVGGVGNCSRPSGVAGHGLAPERTCPAKEPAEEQDAAGSHPPVNETTPPSVRPCDRAGPAKEAPRD</sequence>
<evidence type="ECO:0000313" key="3">
    <source>
        <dbReference type="Proteomes" id="UP001500689"/>
    </source>
</evidence>
<organism evidence="2 3">
    <name type="scientific">Amycolatopsis ultiminotia</name>
    <dbReference type="NCBI Taxonomy" id="543629"/>
    <lineage>
        <taxon>Bacteria</taxon>
        <taxon>Bacillati</taxon>
        <taxon>Actinomycetota</taxon>
        <taxon>Actinomycetes</taxon>
        <taxon>Pseudonocardiales</taxon>
        <taxon>Pseudonocardiaceae</taxon>
        <taxon>Amycolatopsis</taxon>
    </lineage>
</organism>
<proteinExistence type="predicted"/>
<comment type="caution">
    <text evidence="2">The sequence shown here is derived from an EMBL/GenBank/DDBJ whole genome shotgun (WGS) entry which is preliminary data.</text>
</comment>
<dbReference type="EMBL" id="BAAAZN010000016">
    <property type="protein sequence ID" value="GAA3570471.1"/>
    <property type="molecule type" value="Genomic_DNA"/>
</dbReference>
<keyword evidence="3" id="KW-1185">Reference proteome</keyword>
<accession>A0ABP6XQ47</accession>
<evidence type="ECO:0000313" key="2">
    <source>
        <dbReference type="EMBL" id="GAA3570471.1"/>
    </source>
</evidence>
<feature type="compositionally biased region" description="Basic and acidic residues" evidence="1">
    <location>
        <begin position="65"/>
        <end position="78"/>
    </location>
</feature>
<protein>
    <submittedName>
        <fullName evidence="2">Uncharacterized protein</fullName>
    </submittedName>
</protein>